<keyword evidence="2" id="KW-1185">Reference proteome</keyword>
<dbReference type="RefSeq" id="WP_109689887.1">
    <property type="nucleotide sequence ID" value="NZ_QGGL01000011.1"/>
</dbReference>
<protein>
    <recommendedName>
        <fullName evidence="3">Single-stranded DNA-binding protein</fullName>
    </recommendedName>
</protein>
<evidence type="ECO:0000313" key="1">
    <source>
        <dbReference type="EMBL" id="PWK11327.1"/>
    </source>
</evidence>
<sequence>MSEQFTHDLSGQEATIAPNLFPATPDREGPTIHIIGTITKVLEDDTEGTKHQRFEVRVDDVHGNGDDYSSQQVPQKRDFLKVAVHYGTDGAGIGEHPIPNLQTGERIELQGEYIRHAKVLHFTHHPVGYIEYQSERYE</sequence>
<dbReference type="AlphaFoldDB" id="A0A316D856"/>
<dbReference type="OrthoDB" id="9002785at2"/>
<reference evidence="1 2" key="1">
    <citation type="submission" date="2018-05" db="EMBL/GenBank/DDBJ databases">
        <title>Genomic Encyclopedia of Type Strains, Phase IV (KMG-IV): sequencing the most valuable type-strain genomes for metagenomic binning, comparative biology and taxonomic classification.</title>
        <authorList>
            <person name="Goeker M."/>
        </authorList>
    </citation>
    <scope>NUCLEOTIDE SEQUENCE [LARGE SCALE GENOMIC DNA]</scope>
    <source>
        <strain evidence="1 2">DSM 18773</strain>
    </source>
</reference>
<evidence type="ECO:0008006" key="3">
    <source>
        <dbReference type="Google" id="ProtNLM"/>
    </source>
</evidence>
<name>A0A316D856_9BACL</name>
<gene>
    <name evidence="1" type="ORF">C7459_111122</name>
</gene>
<dbReference type="Proteomes" id="UP000245634">
    <property type="component" value="Unassembled WGS sequence"/>
</dbReference>
<dbReference type="EMBL" id="QGGL01000011">
    <property type="protein sequence ID" value="PWK11327.1"/>
    <property type="molecule type" value="Genomic_DNA"/>
</dbReference>
<comment type="caution">
    <text evidence="1">The sequence shown here is derived from an EMBL/GenBank/DDBJ whole genome shotgun (WGS) entry which is preliminary data.</text>
</comment>
<evidence type="ECO:0000313" key="2">
    <source>
        <dbReference type="Proteomes" id="UP000245634"/>
    </source>
</evidence>
<proteinExistence type="predicted"/>
<organism evidence="1 2">
    <name type="scientific">Tumebacillus permanentifrigoris</name>
    <dbReference type="NCBI Taxonomy" id="378543"/>
    <lineage>
        <taxon>Bacteria</taxon>
        <taxon>Bacillati</taxon>
        <taxon>Bacillota</taxon>
        <taxon>Bacilli</taxon>
        <taxon>Bacillales</taxon>
        <taxon>Alicyclobacillaceae</taxon>
        <taxon>Tumebacillus</taxon>
    </lineage>
</organism>
<accession>A0A316D856</accession>